<dbReference type="AlphaFoldDB" id="A0A9I9EJ62"/>
<dbReference type="Gramene" id="MELO3C034133.2.1">
    <property type="protein sequence ID" value="MELO3C034133.2.1"/>
    <property type="gene ID" value="MELO3C034133.2"/>
</dbReference>
<feature type="region of interest" description="Disordered" evidence="1">
    <location>
        <begin position="1"/>
        <end position="25"/>
    </location>
</feature>
<proteinExistence type="predicted"/>
<sequence>MAEGKGSGSGWRCRHRSRWRKERQGRRWPCDFKGEEDESGGTAAEVKKMMMNLGF</sequence>
<feature type="compositionally biased region" description="Basic residues" evidence="1">
    <location>
        <begin position="12"/>
        <end position="25"/>
    </location>
</feature>
<protein>
    <submittedName>
        <fullName evidence="2">Uncharacterized protein</fullName>
    </submittedName>
</protein>
<evidence type="ECO:0000256" key="1">
    <source>
        <dbReference type="SAM" id="MobiDB-lite"/>
    </source>
</evidence>
<name>A0A9I9EJ62_CUCME</name>
<reference evidence="2" key="1">
    <citation type="submission" date="2023-03" db="UniProtKB">
        <authorList>
            <consortium name="EnsemblPlants"/>
        </authorList>
    </citation>
    <scope>IDENTIFICATION</scope>
</reference>
<dbReference type="EnsemblPlants" id="MELO3C034133.2.1">
    <property type="protein sequence ID" value="MELO3C034133.2.1"/>
    <property type="gene ID" value="MELO3C034133.2"/>
</dbReference>
<evidence type="ECO:0000313" key="2">
    <source>
        <dbReference type="EnsemblPlants" id="MELO3C034133.2.1"/>
    </source>
</evidence>
<organism evidence="2">
    <name type="scientific">Cucumis melo</name>
    <name type="common">Muskmelon</name>
    <dbReference type="NCBI Taxonomy" id="3656"/>
    <lineage>
        <taxon>Eukaryota</taxon>
        <taxon>Viridiplantae</taxon>
        <taxon>Streptophyta</taxon>
        <taxon>Embryophyta</taxon>
        <taxon>Tracheophyta</taxon>
        <taxon>Spermatophyta</taxon>
        <taxon>Magnoliopsida</taxon>
        <taxon>eudicotyledons</taxon>
        <taxon>Gunneridae</taxon>
        <taxon>Pentapetalae</taxon>
        <taxon>rosids</taxon>
        <taxon>fabids</taxon>
        <taxon>Cucurbitales</taxon>
        <taxon>Cucurbitaceae</taxon>
        <taxon>Benincaseae</taxon>
        <taxon>Cucumis</taxon>
    </lineage>
</organism>
<accession>A0A9I9EJ62</accession>